<dbReference type="SMART" id="SM00345">
    <property type="entry name" value="HTH_GNTR"/>
    <property type="match status" value="1"/>
</dbReference>
<dbReference type="SUPFAM" id="SSF46785">
    <property type="entry name" value="Winged helix' DNA-binding domain"/>
    <property type="match status" value="1"/>
</dbReference>
<dbReference type="InterPro" id="IPR036388">
    <property type="entry name" value="WH-like_DNA-bd_sf"/>
</dbReference>
<dbReference type="Pfam" id="PF00155">
    <property type="entry name" value="Aminotran_1_2"/>
    <property type="match status" value="1"/>
</dbReference>
<feature type="domain" description="HTH gntR-type" evidence="6">
    <location>
        <begin position="14"/>
        <end position="82"/>
    </location>
</feature>
<dbReference type="Pfam" id="PF00392">
    <property type="entry name" value="GntR"/>
    <property type="match status" value="1"/>
</dbReference>
<dbReference type="PANTHER" id="PTHR46577">
    <property type="entry name" value="HTH-TYPE TRANSCRIPTIONAL REGULATORY PROTEIN GABR"/>
    <property type="match status" value="1"/>
</dbReference>
<dbReference type="InParanoid" id="A0A4R6QJT8"/>
<reference evidence="7 8" key="1">
    <citation type="submission" date="2019-03" db="EMBL/GenBank/DDBJ databases">
        <title>Genomic Encyclopedia of Type Strains, Phase IV (KMG-IV): sequencing the most valuable type-strain genomes for metagenomic binning, comparative biology and taxonomic classification.</title>
        <authorList>
            <person name="Goeker M."/>
        </authorList>
    </citation>
    <scope>NUCLEOTIDE SEQUENCE [LARGE SCALE GENOMIC DNA]</scope>
    <source>
        <strain evidence="7 8">DSM 16998</strain>
    </source>
</reference>
<keyword evidence="8" id="KW-1185">Reference proteome</keyword>
<dbReference type="EMBL" id="SNXS01000007">
    <property type="protein sequence ID" value="TDP62558.1"/>
    <property type="molecule type" value="Genomic_DNA"/>
</dbReference>
<dbReference type="InterPro" id="IPR000524">
    <property type="entry name" value="Tscrpt_reg_HTH_GntR"/>
</dbReference>
<dbReference type="InterPro" id="IPR015421">
    <property type="entry name" value="PyrdxlP-dep_Trfase_major"/>
</dbReference>
<dbReference type="Gene3D" id="1.10.10.10">
    <property type="entry name" value="Winged helix-like DNA-binding domain superfamily/Winged helix DNA-binding domain"/>
    <property type="match status" value="1"/>
</dbReference>
<dbReference type="OrthoDB" id="9804020at2"/>
<keyword evidence="3" id="KW-0805">Transcription regulation</keyword>
<dbReference type="Proteomes" id="UP000295361">
    <property type="component" value="Unassembled WGS sequence"/>
</dbReference>
<keyword evidence="2" id="KW-0663">Pyridoxal phosphate</keyword>
<evidence type="ECO:0000313" key="7">
    <source>
        <dbReference type="EMBL" id="TDP62558.1"/>
    </source>
</evidence>
<dbReference type="AlphaFoldDB" id="A0A4R6QJT8"/>
<dbReference type="GO" id="GO:0003700">
    <property type="term" value="F:DNA-binding transcription factor activity"/>
    <property type="evidence" value="ECO:0007669"/>
    <property type="project" value="InterPro"/>
</dbReference>
<evidence type="ECO:0000256" key="2">
    <source>
        <dbReference type="ARBA" id="ARBA00022898"/>
    </source>
</evidence>
<comment type="caution">
    <text evidence="7">The sequence shown here is derived from an EMBL/GenBank/DDBJ whole genome shotgun (WGS) entry which is preliminary data.</text>
</comment>
<dbReference type="InterPro" id="IPR015424">
    <property type="entry name" value="PyrdxlP-dep_Trfase"/>
</dbReference>
<name>A0A4R6QJT8_9BURK</name>
<dbReference type="Gene3D" id="3.90.1150.10">
    <property type="entry name" value="Aspartate Aminotransferase, domain 1"/>
    <property type="match status" value="1"/>
</dbReference>
<evidence type="ECO:0000313" key="8">
    <source>
        <dbReference type="Proteomes" id="UP000295361"/>
    </source>
</evidence>
<dbReference type="CDD" id="cd00609">
    <property type="entry name" value="AAT_like"/>
    <property type="match status" value="1"/>
</dbReference>
<organism evidence="7 8">
    <name type="scientific">Roseateles toxinivorans</name>
    <dbReference type="NCBI Taxonomy" id="270368"/>
    <lineage>
        <taxon>Bacteria</taxon>
        <taxon>Pseudomonadati</taxon>
        <taxon>Pseudomonadota</taxon>
        <taxon>Betaproteobacteria</taxon>
        <taxon>Burkholderiales</taxon>
        <taxon>Sphaerotilaceae</taxon>
        <taxon>Roseateles</taxon>
    </lineage>
</organism>
<dbReference type="InterPro" id="IPR004839">
    <property type="entry name" value="Aminotransferase_I/II_large"/>
</dbReference>
<evidence type="ECO:0000256" key="4">
    <source>
        <dbReference type="ARBA" id="ARBA00023125"/>
    </source>
</evidence>
<dbReference type="InterPro" id="IPR036390">
    <property type="entry name" value="WH_DNA-bd_sf"/>
</dbReference>
<dbReference type="PROSITE" id="PS50949">
    <property type="entry name" value="HTH_GNTR"/>
    <property type="match status" value="1"/>
</dbReference>
<evidence type="ECO:0000256" key="3">
    <source>
        <dbReference type="ARBA" id="ARBA00023015"/>
    </source>
</evidence>
<dbReference type="GO" id="GO:0003677">
    <property type="term" value="F:DNA binding"/>
    <property type="evidence" value="ECO:0007669"/>
    <property type="project" value="UniProtKB-KW"/>
</dbReference>
<proteinExistence type="inferred from homology"/>
<evidence type="ECO:0000256" key="1">
    <source>
        <dbReference type="ARBA" id="ARBA00005384"/>
    </source>
</evidence>
<dbReference type="PANTHER" id="PTHR46577:SF2">
    <property type="entry name" value="TRANSCRIPTIONAL REGULATORY PROTEIN"/>
    <property type="match status" value="1"/>
</dbReference>
<dbReference type="CDD" id="cd07377">
    <property type="entry name" value="WHTH_GntR"/>
    <property type="match status" value="1"/>
</dbReference>
<dbReference type="InterPro" id="IPR051446">
    <property type="entry name" value="HTH_trans_reg/aminotransferase"/>
</dbReference>
<dbReference type="SUPFAM" id="SSF53383">
    <property type="entry name" value="PLP-dependent transferases"/>
    <property type="match status" value="1"/>
</dbReference>
<sequence length="482" mass="52746">MSTAAHTLSRSSDTPLAQQLAQRMTERIQQRLLLPGARLPSVRECARRHGVSPYTVVAAYDQLLATGLVEARKQRGFFVREPVVRATATGTVRKTAAAAPEPFRLAPIDATALIRGMFQADARTAPGLGTLPTDWLDLPMLQSAMRRVITQSTGPDQLALHYGEPAGEPRLRAALTQRLADLGIACTAPQLITTVGATHALDLITRTLLNPGDAVLVDDPGWAIEYARLTQAGMRLLPVPRGEQGPDLEAMQRLAAEHSPRMYVTVSVLHNPTGNTLSLAAAHQILKLAEQFNFQIVEDDTYAFLAPNHAPRLSALDGLRRTIYVSGFSKILTPSFRVGYLAASADKVQKLTDVKLISTLTTSPLLERAVALCLEQGQLRRHAERVLARLEAARQRSVRMALDAGCRFITPPNGLFGWLEVGMDTERLAQALLDEGWLTAPGVLFSPTRQAGTLMRINFATSQEPRFWQRLEQTRAALKTRA</sequence>
<dbReference type="Gene3D" id="3.40.640.10">
    <property type="entry name" value="Type I PLP-dependent aspartate aminotransferase-like (Major domain)"/>
    <property type="match status" value="1"/>
</dbReference>
<accession>A0A4R6QJT8</accession>
<keyword evidence="5" id="KW-0804">Transcription</keyword>
<protein>
    <submittedName>
        <fullName evidence="7">DNA-binding transcriptional MocR family regulator</fullName>
    </submittedName>
</protein>
<gene>
    <name evidence="7" type="ORF">DES47_107136</name>
</gene>
<comment type="similarity">
    <text evidence="1">In the C-terminal section; belongs to the class-I pyridoxal-phosphate-dependent aminotransferase family.</text>
</comment>
<dbReference type="RefSeq" id="WP_133703020.1">
    <property type="nucleotide sequence ID" value="NZ_SNXS01000007.1"/>
</dbReference>
<dbReference type="InterPro" id="IPR015422">
    <property type="entry name" value="PyrdxlP-dep_Trfase_small"/>
</dbReference>
<evidence type="ECO:0000259" key="6">
    <source>
        <dbReference type="PROSITE" id="PS50949"/>
    </source>
</evidence>
<dbReference type="GO" id="GO:0030170">
    <property type="term" value="F:pyridoxal phosphate binding"/>
    <property type="evidence" value="ECO:0007669"/>
    <property type="project" value="InterPro"/>
</dbReference>
<keyword evidence="4 7" id="KW-0238">DNA-binding</keyword>
<evidence type="ECO:0000256" key="5">
    <source>
        <dbReference type="ARBA" id="ARBA00023163"/>
    </source>
</evidence>